<name>A0A852YUT6_9ACTN</name>
<evidence type="ECO:0000313" key="1">
    <source>
        <dbReference type="EMBL" id="NYH77329.1"/>
    </source>
</evidence>
<dbReference type="AlphaFoldDB" id="A0A852YUT6"/>
<accession>A0A852YUT6</accession>
<reference evidence="1 2" key="1">
    <citation type="submission" date="2020-07" db="EMBL/GenBank/DDBJ databases">
        <title>Genomic Encyclopedia of Type Strains, Phase III (KMG-III): the genomes of soil and plant-associated and newly described type strains.</title>
        <authorList>
            <person name="Whitman W."/>
        </authorList>
    </citation>
    <scope>NUCLEOTIDE SEQUENCE [LARGE SCALE GENOMIC DNA]</scope>
    <source>
        <strain evidence="1 2">CECT 8576</strain>
    </source>
</reference>
<evidence type="ECO:0000313" key="2">
    <source>
        <dbReference type="Proteomes" id="UP000548304"/>
    </source>
</evidence>
<proteinExistence type="predicted"/>
<keyword evidence="2" id="KW-1185">Reference proteome</keyword>
<comment type="caution">
    <text evidence="1">The sequence shown here is derived from an EMBL/GenBank/DDBJ whole genome shotgun (WGS) entry which is preliminary data.</text>
</comment>
<dbReference type="EMBL" id="JACBYW010000001">
    <property type="protein sequence ID" value="NYH77329.1"/>
    <property type="molecule type" value="Genomic_DNA"/>
</dbReference>
<protein>
    <submittedName>
        <fullName evidence="1">Uncharacterized protein</fullName>
    </submittedName>
</protein>
<gene>
    <name evidence="1" type="ORF">FHR84_000643</name>
</gene>
<organism evidence="1 2">
    <name type="scientific">Actinopolyspora biskrensis</name>
    <dbReference type="NCBI Taxonomy" id="1470178"/>
    <lineage>
        <taxon>Bacteria</taxon>
        <taxon>Bacillati</taxon>
        <taxon>Actinomycetota</taxon>
        <taxon>Actinomycetes</taxon>
        <taxon>Actinopolysporales</taxon>
        <taxon>Actinopolysporaceae</taxon>
        <taxon>Actinopolyspora</taxon>
    </lineage>
</organism>
<dbReference type="Proteomes" id="UP000548304">
    <property type="component" value="Unassembled WGS sequence"/>
</dbReference>
<sequence>MRERVFPHLEVDSWSHFTLDVADPLIRAARDRGTRAVTMACCAS</sequence>